<feature type="region of interest" description="Disordered" evidence="1">
    <location>
        <begin position="349"/>
        <end position="375"/>
    </location>
</feature>
<protein>
    <submittedName>
        <fullName evidence="2">Uncharacterized protein</fullName>
    </submittedName>
</protein>
<accession>A0A3M6XX11</accession>
<comment type="caution">
    <text evidence="2">The sequence shown here is derived from an EMBL/GenBank/DDBJ whole genome shotgun (WGS) entry which is preliminary data.</text>
</comment>
<feature type="compositionally biased region" description="Basic and acidic residues" evidence="1">
    <location>
        <begin position="366"/>
        <end position="375"/>
    </location>
</feature>
<gene>
    <name evidence="2" type="ORF">D0868_11786</name>
</gene>
<evidence type="ECO:0000313" key="3">
    <source>
        <dbReference type="Proteomes" id="UP000282582"/>
    </source>
</evidence>
<proteinExistence type="predicted"/>
<evidence type="ECO:0000256" key="1">
    <source>
        <dbReference type="SAM" id="MobiDB-lite"/>
    </source>
</evidence>
<reference evidence="2 3" key="1">
    <citation type="journal article" date="2018" name="BMC Genomics">
        <title>Genomic evidence for intraspecific hybridization in a clonal and extremely halotolerant yeast.</title>
        <authorList>
            <person name="Gostincar C."/>
            <person name="Stajich J.E."/>
            <person name="Zupancic J."/>
            <person name="Zalar P."/>
            <person name="Gunde-Cimerman N."/>
        </authorList>
    </citation>
    <scope>NUCLEOTIDE SEQUENCE [LARGE SCALE GENOMIC DNA]</scope>
    <source>
        <strain evidence="2 3">EXF-6654</strain>
    </source>
</reference>
<sequence length="577" mass="63429">MTTPVLVKAYSGTTGNQSTMSSARPAAVQPLPPVSSYAFADILRSADCPEFQHAINGIAEICAKSRLSLADEYASHLPPLGEITAANSATMRPHLMRSGMRRPLTSVPEASSGSSEGSGKAKKRKTAVGSLWQQGLDEQGTRRIQIGRMGRVISVGGTVALVKYEDLSSQESNDTPPSPAKGHEPTAALSRQRTRSDAVTCLQDAWVEAVSSGFNRQDSTLSIGPMSTESSDSASTSSAGFVQGLARGLGVSSIGSGMVLHELMAISNSRNKCSAESLLIRHPLIFSDICDVSSKHLWALHERLLAMLVALHKEEAPMEQHLVTAARLDTWILIDLVLKERLESRMAEPPSDAGFRFEGESSDYSSGDHRDSLQAEVHQKRNSSVLFGKDALQRSLRDTITLQKRRQAHFLQLAERNSETDSDLETELPPARRLQILSRREDRRMARLIQDCSRPSTLIVKSPSTEDTAPVTDFVMSGALSPDPSDNLVTDNSTLLDEHQINDARAEQFRHSISKPLPPHPEQRTFPSGNPEEEEQNTTPRPTKRTTRASLRNLSNRIFLRSRSSLFLSSRRRRKKR</sequence>
<feature type="region of interest" description="Disordered" evidence="1">
    <location>
        <begin position="167"/>
        <end position="194"/>
    </location>
</feature>
<feature type="compositionally biased region" description="Low complexity" evidence="1">
    <location>
        <begin position="227"/>
        <end position="237"/>
    </location>
</feature>
<evidence type="ECO:0000313" key="2">
    <source>
        <dbReference type="EMBL" id="RMX95333.1"/>
    </source>
</evidence>
<feature type="region of interest" description="Disordered" evidence="1">
    <location>
        <begin position="99"/>
        <end position="134"/>
    </location>
</feature>
<feature type="region of interest" description="Disordered" evidence="1">
    <location>
        <begin position="218"/>
        <end position="237"/>
    </location>
</feature>
<dbReference type="EMBL" id="QWIK01001357">
    <property type="protein sequence ID" value="RMX95333.1"/>
    <property type="molecule type" value="Genomic_DNA"/>
</dbReference>
<dbReference type="VEuPathDB" id="FungiDB:BTJ68_14300"/>
<dbReference type="Proteomes" id="UP000282582">
    <property type="component" value="Unassembled WGS sequence"/>
</dbReference>
<dbReference type="AlphaFoldDB" id="A0A3M6XX11"/>
<feature type="region of interest" description="Disordered" evidence="1">
    <location>
        <begin position="512"/>
        <end position="555"/>
    </location>
</feature>
<name>A0A3M6XX11_HORWE</name>
<organism evidence="2 3">
    <name type="scientific">Hortaea werneckii</name>
    <name type="common">Black yeast</name>
    <name type="synonym">Cladosporium werneckii</name>
    <dbReference type="NCBI Taxonomy" id="91943"/>
    <lineage>
        <taxon>Eukaryota</taxon>
        <taxon>Fungi</taxon>
        <taxon>Dikarya</taxon>
        <taxon>Ascomycota</taxon>
        <taxon>Pezizomycotina</taxon>
        <taxon>Dothideomycetes</taxon>
        <taxon>Dothideomycetidae</taxon>
        <taxon>Mycosphaerellales</taxon>
        <taxon>Teratosphaeriaceae</taxon>
        <taxon>Hortaea</taxon>
    </lineage>
</organism>
<feature type="compositionally biased region" description="Low complexity" evidence="1">
    <location>
        <begin position="109"/>
        <end position="118"/>
    </location>
</feature>